<reference evidence="2" key="1">
    <citation type="submission" date="2021-06" db="EMBL/GenBank/DDBJ databases">
        <authorList>
            <person name="Hodson N. C."/>
            <person name="Mongue J. A."/>
            <person name="Jaron S. K."/>
        </authorList>
    </citation>
    <scope>NUCLEOTIDE SEQUENCE</scope>
</reference>
<dbReference type="AlphaFoldDB" id="A0A8J2P082"/>
<evidence type="ECO:0000313" key="2">
    <source>
        <dbReference type="EMBL" id="CAG7719404.1"/>
    </source>
</evidence>
<evidence type="ECO:0000313" key="3">
    <source>
        <dbReference type="Proteomes" id="UP000708208"/>
    </source>
</evidence>
<dbReference type="EMBL" id="CAJVCH010061078">
    <property type="protein sequence ID" value="CAG7719404.1"/>
    <property type="molecule type" value="Genomic_DNA"/>
</dbReference>
<accession>A0A8J2P082</accession>
<name>A0A8J2P082_9HEXA</name>
<protein>
    <submittedName>
        <fullName evidence="2">Uncharacterized protein</fullName>
    </submittedName>
</protein>
<feature type="non-terminal residue" evidence="2">
    <location>
        <position position="1"/>
    </location>
</feature>
<sequence>QKLEAELKTKTKLSKLEEEKDELMISMARLEMQTKLNKLKRDEEIAQTVLEVEKCRLEEAENESEEESQKLSSDESDEYEDSDPA</sequence>
<organism evidence="2 3">
    <name type="scientific">Allacma fusca</name>
    <dbReference type="NCBI Taxonomy" id="39272"/>
    <lineage>
        <taxon>Eukaryota</taxon>
        <taxon>Metazoa</taxon>
        <taxon>Ecdysozoa</taxon>
        <taxon>Arthropoda</taxon>
        <taxon>Hexapoda</taxon>
        <taxon>Collembola</taxon>
        <taxon>Symphypleona</taxon>
        <taxon>Sminthuridae</taxon>
        <taxon>Allacma</taxon>
    </lineage>
</organism>
<proteinExistence type="predicted"/>
<feature type="non-terminal residue" evidence="2">
    <location>
        <position position="85"/>
    </location>
</feature>
<evidence type="ECO:0000256" key="1">
    <source>
        <dbReference type="SAM" id="MobiDB-lite"/>
    </source>
</evidence>
<keyword evidence="3" id="KW-1185">Reference proteome</keyword>
<feature type="region of interest" description="Disordered" evidence="1">
    <location>
        <begin position="56"/>
        <end position="85"/>
    </location>
</feature>
<feature type="compositionally biased region" description="Acidic residues" evidence="1">
    <location>
        <begin position="74"/>
        <end position="85"/>
    </location>
</feature>
<gene>
    <name evidence="2" type="ORF">AFUS01_LOCUS8730</name>
</gene>
<comment type="caution">
    <text evidence="2">The sequence shown here is derived from an EMBL/GenBank/DDBJ whole genome shotgun (WGS) entry which is preliminary data.</text>
</comment>
<dbReference type="Proteomes" id="UP000708208">
    <property type="component" value="Unassembled WGS sequence"/>
</dbReference>